<keyword evidence="4 5" id="KW-0472">Membrane</keyword>
<organism evidence="7 12">
    <name type="scientific">Campylobacter fetus</name>
    <dbReference type="NCBI Taxonomy" id="196"/>
    <lineage>
        <taxon>Bacteria</taxon>
        <taxon>Pseudomonadati</taxon>
        <taxon>Campylobacterota</taxon>
        <taxon>Epsilonproteobacteria</taxon>
        <taxon>Campylobacterales</taxon>
        <taxon>Campylobacteraceae</taxon>
        <taxon>Campylobacter</taxon>
    </lineage>
</organism>
<dbReference type="InterPro" id="IPR025423">
    <property type="entry name" value="TMEM205-like"/>
</dbReference>
<dbReference type="Proteomes" id="UP000557842">
    <property type="component" value="Unassembled WGS sequence"/>
</dbReference>
<evidence type="ECO:0000256" key="3">
    <source>
        <dbReference type="ARBA" id="ARBA00022989"/>
    </source>
</evidence>
<dbReference type="EMBL" id="AACCXM010000005">
    <property type="protein sequence ID" value="EAK0469059.1"/>
    <property type="molecule type" value="Genomic_DNA"/>
</dbReference>
<feature type="domain" description="TMEM205-like" evidence="6">
    <location>
        <begin position="11"/>
        <end position="120"/>
    </location>
</feature>
<keyword evidence="11" id="KW-1185">Reference proteome</keyword>
<name>A0A5L4VST3_CAMFE</name>
<keyword evidence="3 5" id="KW-1133">Transmembrane helix</keyword>
<dbReference type="Pfam" id="PF13664">
    <property type="entry name" value="DUF4149"/>
    <property type="match status" value="1"/>
</dbReference>
<protein>
    <submittedName>
        <fullName evidence="7">DUF4149 domain-containing protein</fullName>
    </submittedName>
</protein>
<keyword evidence="2 5" id="KW-0812">Transmembrane</keyword>
<evidence type="ECO:0000256" key="4">
    <source>
        <dbReference type="ARBA" id="ARBA00023136"/>
    </source>
</evidence>
<evidence type="ECO:0000313" key="7">
    <source>
        <dbReference type="EMBL" id="EAI5408067.1"/>
    </source>
</evidence>
<feature type="transmembrane region" description="Helical" evidence="5">
    <location>
        <begin position="7"/>
        <end position="34"/>
    </location>
</feature>
<dbReference type="AlphaFoldDB" id="A0A5L4VST3"/>
<dbReference type="RefSeq" id="WP_002848912.1">
    <property type="nucleotide sequence ID" value="NZ_AABUZP020000044.1"/>
</dbReference>
<feature type="transmembrane region" description="Helical" evidence="5">
    <location>
        <begin position="138"/>
        <end position="156"/>
    </location>
</feature>
<evidence type="ECO:0000256" key="2">
    <source>
        <dbReference type="ARBA" id="ARBA00022692"/>
    </source>
</evidence>
<dbReference type="EMBL" id="AABTCC010000004">
    <property type="protein sequence ID" value="EAI8858662.1"/>
    <property type="molecule type" value="Genomic_DNA"/>
</dbReference>
<evidence type="ECO:0000313" key="10">
    <source>
        <dbReference type="EMBL" id="EAK0469059.1"/>
    </source>
</evidence>
<evidence type="ECO:0000256" key="5">
    <source>
        <dbReference type="SAM" id="Phobius"/>
    </source>
</evidence>
<dbReference type="GO" id="GO:0016020">
    <property type="term" value="C:membrane"/>
    <property type="evidence" value="ECO:0007669"/>
    <property type="project" value="UniProtKB-SubCell"/>
</dbReference>
<comment type="subcellular location">
    <subcellularLocation>
        <location evidence="1">Membrane</location>
    </subcellularLocation>
</comment>
<comment type="caution">
    <text evidence="7">The sequence shown here is derived from an EMBL/GenBank/DDBJ whole genome shotgun (WGS) entry which is preliminary data.</text>
</comment>
<proteinExistence type="predicted"/>
<accession>A0A5L4VST3</accession>
<dbReference type="GeneID" id="61064388"/>
<evidence type="ECO:0000313" key="8">
    <source>
        <dbReference type="EMBL" id="EAI8858662.1"/>
    </source>
</evidence>
<dbReference type="OMA" id="SEWLFKE"/>
<dbReference type="EMBL" id="AACCXK010000008">
    <property type="protein sequence ID" value="EAK0453171.1"/>
    <property type="molecule type" value="Genomic_DNA"/>
</dbReference>
<dbReference type="Proteomes" id="UP000535509">
    <property type="component" value="Unassembled WGS sequence"/>
</dbReference>
<dbReference type="EMBL" id="AABQDW010000007">
    <property type="protein sequence ID" value="EAI5408067.1"/>
    <property type="molecule type" value="Genomic_DNA"/>
</dbReference>
<evidence type="ECO:0000259" key="6">
    <source>
        <dbReference type="Pfam" id="PF13664"/>
    </source>
</evidence>
<gene>
    <name evidence="9" type="ORF">AAH17_05800</name>
    <name evidence="10" type="ORF">AAH24_06780</name>
    <name evidence="7" type="ORF">BVH53_05060</name>
    <name evidence="8" type="ORF">CX802_02190</name>
</gene>
<reference evidence="7 12" key="1">
    <citation type="submission" date="2018-05" db="EMBL/GenBank/DDBJ databases">
        <authorList>
            <consortium name="PulseNet: The National Subtyping Network for Foodborne Disease Surveillance"/>
            <person name="Tarr C.L."/>
            <person name="Trees E."/>
            <person name="Katz L.S."/>
            <person name="Carleton-Romer H.A."/>
            <person name="Stroika S."/>
            <person name="Kucerova Z."/>
            <person name="Roache K.F."/>
            <person name="Sabol A.L."/>
            <person name="Besser J."/>
            <person name="Gerner-Smidt P."/>
        </authorList>
    </citation>
    <scope>NUCLEOTIDE SEQUENCE [LARGE SCALE GENOMIC DNA]</scope>
    <source>
        <strain evidence="9">2014D-0197</strain>
        <strain evidence="7 12">2016D-0221</strain>
        <strain evidence="10">D4313</strain>
        <strain evidence="8 11">PNUSAC001503</strain>
    </source>
</reference>
<evidence type="ECO:0000313" key="11">
    <source>
        <dbReference type="Proteomes" id="UP000535509"/>
    </source>
</evidence>
<feature type="transmembrane region" description="Helical" evidence="5">
    <location>
        <begin position="54"/>
        <end position="75"/>
    </location>
</feature>
<evidence type="ECO:0000313" key="9">
    <source>
        <dbReference type="EMBL" id="EAK0453171.1"/>
    </source>
</evidence>
<feature type="transmembrane region" description="Helical" evidence="5">
    <location>
        <begin position="87"/>
        <end position="109"/>
    </location>
</feature>
<evidence type="ECO:0000256" key="1">
    <source>
        <dbReference type="ARBA" id="ARBA00004370"/>
    </source>
</evidence>
<sequence>MKRIKDLYLFLLGICIGVEIAIGAFLAPIVFFPTKYIGEGVLTHFQSGQLMTQVFLKYNILLLIVCAFCVIYEIINLIKNKDEVFNFKFSTFMLSLINVILGASFVFYFTDYIVNAQNMGAEATQTAAFASVHKVSEVVMKIMMLAQALLFFMRAYSKR</sequence>
<evidence type="ECO:0000313" key="12">
    <source>
        <dbReference type="Proteomes" id="UP000557842"/>
    </source>
</evidence>